<reference evidence="2" key="1">
    <citation type="journal article" date="2014" name="Proc. Natl. Acad. Sci. U.S.A.">
        <title>Extensive sampling of basidiomycete genomes demonstrates inadequacy of the white-rot/brown-rot paradigm for wood decay fungi.</title>
        <authorList>
            <person name="Riley R."/>
            <person name="Salamov A.A."/>
            <person name="Brown D.W."/>
            <person name="Nagy L.G."/>
            <person name="Floudas D."/>
            <person name="Held B.W."/>
            <person name="Levasseur A."/>
            <person name="Lombard V."/>
            <person name="Morin E."/>
            <person name="Otillar R."/>
            <person name="Lindquist E.A."/>
            <person name="Sun H."/>
            <person name="LaButti K.M."/>
            <person name="Schmutz J."/>
            <person name="Jabbour D."/>
            <person name="Luo H."/>
            <person name="Baker S.E."/>
            <person name="Pisabarro A.G."/>
            <person name="Walton J.D."/>
            <person name="Blanchette R.A."/>
            <person name="Henrissat B."/>
            <person name="Martin F."/>
            <person name="Cullen D."/>
            <person name="Hibbett D.S."/>
            <person name="Grigoriev I.V."/>
        </authorList>
    </citation>
    <scope>NUCLEOTIDE SEQUENCE [LARGE SCALE GENOMIC DNA]</scope>
    <source>
        <strain evidence="2">FD-172 SS1</strain>
    </source>
</reference>
<dbReference type="AlphaFoldDB" id="A0A067N3I3"/>
<proteinExistence type="predicted"/>
<sequence length="92" mass="9939">MAPITHPLANARADLSSLHSHSIDLSSLLPSPSTQSDSDLHNDTLVASYDFVLSARQALQIASEGEVEKQGEKVDSVRDTLESIVRALEARK</sequence>
<organism evidence="1 2">
    <name type="scientific">Botryobasidium botryosum (strain FD-172 SS1)</name>
    <dbReference type="NCBI Taxonomy" id="930990"/>
    <lineage>
        <taxon>Eukaryota</taxon>
        <taxon>Fungi</taxon>
        <taxon>Dikarya</taxon>
        <taxon>Basidiomycota</taxon>
        <taxon>Agaricomycotina</taxon>
        <taxon>Agaricomycetes</taxon>
        <taxon>Cantharellales</taxon>
        <taxon>Botryobasidiaceae</taxon>
        <taxon>Botryobasidium</taxon>
    </lineage>
</organism>
<dbReference type="OrthoDB" id="3227556at2759"/>
<gene>
    <name evidence="1" type="ORF">BOTBODRAFT_205941</name>
</gene>
<accession>A0A067N3I3</accession>
<dbReference type="InParanoid" id="A0A067N3I3"/>
<name>A0A067N3I3_BOTB1</name>
<dbReference type="Proteomes" id="UP000027195">
    <property type="component" value="Unassembled WGS sequence"/>
</dbReference>
<evidence type="ECO:0000313" key="2">
    <source>
        <dbReference type="Proteomes" id="UP000027195"/>
    </source>
</evidence>
<keyword evidence="2" id="KW-1185">Reference proteome</keyword>
<evidence type="ECO:0000313" key="1">
    <source>
        <dbReference type="EMBL" id="KDQ21535.1"/>
    </source>
</evidence>
<dbReference type="HOGENOM" id="CLU_169800_0_0_1"/>
<dbReference type="EMBL" id="KL198016">
    <property type="protein sequence ID" value="KDQ21535.1"/>
    <property type="molecule type" value="Genomic_DNA"/>
</dbReference>
<protein>
    <submittedName>
        <fullName evidence="1">Uncharacterized protein</fullName>
    </submittedName>
</protein>